<dbReference type="STRING" id="641491.DND132_0692"/>
<dbReference type="EMBL" id="CP003220">
    <property type="protein sequence ID" value="EGB13907.1"/>
    <property type="molecule type" value="Genomic_DNA"/>
</dbReference>
<dbReference type="HOGENOM" id="CLU_137390_1_1_7"/>
<dbReference type="eggNOG" id="ENOG5032S70">
    <property type="taxonomic scope" value="Bacteria"/>
</dbReference>
<keyword evidence="2" id="KW-1185">Reference proteome</keyword>
<organism evidence="1 2">
    <name type="scientific">Pseudodesulfovibrio mercurii</name>
    <dbReference type="NCBI Taxonomy" id="641491"/>
    <lineage>
        <taxon>Bacteria</taxon>
        <taxon>Pseudomonadati</taxon>
        <taxon>Thermodesulfobacteriota</taxon>
        <taxon>Desulfovibrionia</taxon>
        <taxon>Desulfovibrionales</taxon>
        <taxon>Desulfovibrionaceae</taxon>
    </lineage>
</organism>
<reference evidence="1 2" key="1">
    <citation type="journal article" date="2011" name="J. Bacteriol.">
        <title>Genome sequence of the mercury-methylating strain Desulfovibrio desulfuricans ND132.</title>
        <authorList>
            <person name="Brown S.D."/>
            <person name="Gilmour C.C."/>
            <person name="Kucken A.M."/>
            <person name="Wall J.D."/>
            <person name="Elias D.A."/>
            <person name="Brandt C.C."/>
            <person name="Podar M."/>
            <person name="Chertkov O."/>
            <person name="Held B."/>
            <person name="Bruce D.C."/>
            <person name="Detter J.C."/>
            <person name="Tapia R."/>
            <person name="Han C.S."/>
            <person name="Goodwin L.A."/>
            <person name="Cheng J.F."/>
            <person name="Pitluck S."/>
            <person name="Woyke T."/>
            <person name="Mikhailova N."/>
            <person name="Ivanova N.N."/>
            <person name="Han J."/>
            <person name="Lucas S."/>
            <person name="Lapidus A.L."/>
            <person name="Land M.L."/>
            <person name="Hauser L.J."/>
            <person name="Palumbo A.V."/>
        </authorList>
    </citation>
    <scope>NUCLEOTIDE SEQUENCE [LARGE SCALE GENOMIC DNA]</scope>
    <source>
        <strain evidence="1 2">ND132</strain>
    </source>
</reference>
<dbReference type="Proteomes" id="UP000007845">
    <property type="component" value="Chromosome"/>
</dbReference>
<accession>F0JGN8</accession>
<sequence length="120" mass="13632">MITVMEQSTPTMVAVRATDKLTDADYRDVWIPALEKAIGDGGKADALLFMDADFKGWEFKAMWDDAKFGLAHRKDFRRLAVVGGPDWVRWGVRLGELLMDCEVKLYPPEKLDQALEWIVA</sequence>
<dbReference type="SMR" id="F0JGN8"/>
<protein>
    <submittedName>
        <fullName evidence="1">UspA domain protein</fullName>
    </submittedName>
</protein>
<dbReference type="Gene3D" id="3.40.50.10600">
    <property type="entry name" value="SpoIIaa-like domains"/>
    <property type="match status" value="1"/>
</dbReference>
<dbReference type="InterPro" id="IPR038396">
    <property type="entry name" value="SpoIIAA-like_sf"/>
</dbReference>
<proteinExistence type="predicted"/>
<dbReference type="RefSeq" id="WP_014321335.1">
    <property type="nucleotide sequence ID" value="NC_016803.1"/>
</dbReference>
<dbReference type="AlphaFoldDB" id="F0JGN8"/>
<evidence type="ECO:0000313" key="2">
    <source>
        <dbReference type="Proteomes" id="UP000007845"/>
    </source>
</evidence>
<dbReference type="Pfam" id="PF11964">
    <property type="entry name" value="SpoIIAA-like"/>
    <property type="match status" value="1"/>
</dbReference>
<name>F0JGN8_9BACT</name>
<gene>
    <name evidence="1" type="ORF">DND132_0692</name>
</gene>
<dbReference type="SUPFAM" id="SSF52091">
    <property type="entry name" value="SpoIIaa-like"/>
    <property type="match status" value="1"/>
</dbReference>
<dbReference type="InterPro" id="IPR021866">
    <property type="entry name" value="SpoIIAA-like"/>
</dbReference>
<dbReference type="OrthoDB" id="9811577at2"/>
<dbReference type="KEGG" id="ddn:DND132_0692"/>
<dbReference type="InterPro" id="IPR036513">
    <property type="entry name" value="STAS_dom_sf"/>
</dbReference>
<evidence type="ECO:0000313" key="1">
    <source>
        <dbReference type="EMBL" id="EGB13907.1"/>
    </source>
</evidence>